<keyword evidence="4" id="KW-1185">Reference proteome</keyword>
<organism evidence="3 4">
    <name type="scientific">Alternaria dauci</name>
    <dbReference type="NCBI Taxonomy" id="48095"/>
    <lineage>
        <taxon>Eukaryota</taxon>
        <taxon>Fungi</taxon>
        <taxon>Dikarya</taxon>
        <taxon>Ascomycota</taxon>
        <taxon>Pezizomycotina</taxon>
        <taxon>Dothideomycetes</taxon>
        <taxon>Pleosporomycetidae</taxon>
        <taxon>Pleosporales</taxon>
        <taxon>Pleosporineae</taxon>
        <taxon>Pleosporaceae</taxon>
        <taxon>Alternaria</taxon>
        <taxon>Alternaria sect. Porri</taxon>
    </lineage>
</organism>
<dbReference type="InterPro" id="IPR039436">
    <property type="entry name" value="Asteroid_dom"/>
</dbReference>
<gene>
    <name evidence="3" type="ORF">ACET3X_000020</name>
</gene>
<dbReference type="InterPro" id="IPR029060">
    <property type="entry name" value="PIN-like_dom_sf"/>
</dbReference>
<dbReference type="SUPFAM" id="SSF88723">
    <property type="entry name" value="PIN domain-like"/>
    <property type="match status" value="1"/>
</dbReference>
<dbReference type="Proteomes" id="UP001578633">
    <property type="component" value="Chromosome 1"/>
</dbReference>
<dbReference type="PANTHER" id="PTHR15665:SF1">
    <property type="entry name" value="PROTEIN ASTEROID HOMOLOG 1"/>
    <property type="match status" value="1"/>
</dbReference>
<dbReference type="EMBL" id="JBHGVX010000001">
    <property type="protein sequence ID" value="KAL1799678.1"/>
    <property type="molecule type" value="Genomic_DNA"/>
</dbReference>
<proteinExistence type="inferred from homology"/>
<name>A0ABR3UUC3_9PLEO</name>
<sequence length="440" mass="48257">MGIQGLARRLEPYATRFSSAQLDGYSAVVDGPALAYYAHKLALASAASASRIPSYADIVAAAIAWLAELEKSNIKVSAIYFDGALPISKRAERLSRTEANNRRVQQFRNNYATVSCPVPTYLGSISYAFLAPALQEALLDSPFSSKTKTVPGEADDWCALHAKENARCIIFTSDTDLVLFDYSLDTLVVFLHDADVVTGIKAYSPDEISRQLQLKSLVTFAYALLDGPQDSSKLLAHTAQGVDQASAPYIAFARRYVAKTSSPSATPKLPMLDVRISEYVHQALDGLDGPSVYMPLLVEDPNQASAWNVGHDIRTLAYSLLVQTPNTIVHEYRRKAQSISFQQISTYASTALVSPAADLEQQMRSLKAWAATKTEIINPDLLWPLFGLSFVLAELNQPPPIPLVQRVLFRDHLFAPHVAPDDTRMALSAPLYSYILDGKE</sequence>
<accession>A0ABR3UUC3</accession>
<dbReference type="InterPro" id="IPR026832">
    <property type="entry name" value="Asteroid"/>
</dbReference>
<evidence type="ECO:0000313" key="3">
    <source>
        <dbReference type="EMBL" id="KAL1799678.1"/>
    </source>
</evidence>
<reference evidence="3 4" key="1">
    <citation type="submission" date="2024-09" db="EMBL/GenBank/DDBJ databases">
        <title>T2T genomes of carrot and Alternaria dauci and their utility for understanding host-pathogen interaction during carrot leaf blight disease.</title>
        <authorList>
            <person name="Liu W."/>
            <person name="Xu S."/>
            <person name="Ou C."/>
            <person name="Liu X."/>
            <person name="Zhuang F."/>
            <person name="Deng X.W."/>
        </authorList>
    </citation>
    <scope>NUCLEOTIDE SEQUENCE [LARGE SCALE GENOMIC DNA]</scope>
    <source>
        <strain evidence="3 4">A2016</strain>
    </source>
</reference>
<comment type="similarity">
    <text evidence="1">Belongs to the asteroid family.</text>
</comment>
<evidence type="ECO:0000256" key="1">
    <source>
        <dbReference type="ARBA" id="ARBA00007398"/>
    </source>
</evidence>
<dbReference type="GeneID" id="96080342"/>
<evidence type="ECO:0000259" key="2">
    <source>
        <dbReference type="Pfam" id="PF12813"/>
    </source>
</evidence>
<dbReference type="Gene3D" id="3.40.50.1010">
    <property type="entry name" value="5'-nuclease"/>
    <property type="match status" value="1"/>
</dbReference>
<protein>
    <recommendedName>
        <fullName evidence="2">Asteroid domain-containing protein</fullName>
    </recommendedName>
</protein>
<dbReference type="RefSeq" id="XP_069310262.1">
    <property type="nucleotide sequence ID" value="XM_069447338.1"/>
</dbReference>
<dbReference type="PANTHER" id="PTHR15665">
    <property type="entry name" value="ASTEROID PROTEIN"/>
    <property type="match status" value="1"/>
</dbReference>
<comment type="caution">
    <text evidence="3">The sequence shown here is derived from an EMBL/GenBank/DDBJ whole genome shotgun (WGS) entry which is preliminary data.</text>
</comment>
<dbReference type="Pfam" id="PF12813">
    <property type="entry name" value="XPG_I_2"/>
    <property type="match status" value="1"/>
</dbReference>
<evidence type="ECO:0000313" key="4">
    <source>
        <dbReference type="Proteomes" id="UP001578633"/>
    </source>
</evidence>
<feature type="domain" description="Asteroid" evidence="2">
    <location>
        <begin position="127"/>
        <end position="345"/>
    </location>
</feature>